<evidence type="ECO:0000256" key="4">
    <source>
        <dbReference type="ARBA" id="ARBA00022741"/>
    </source>
</evidence>
<keyword evidence="5 9" id="KW-0227">DNA damage</keyword>
<dbReference type="OrthoDB" id="9806954at2"/>
<evidence type="ECO:0000256" key="7">
    <source>
        <dbReference type="ARBA" id="ARBA00023204"/>
    </source>
</evidence>
<feature type="coiled-coil region" evidence="10">
    <location>
        <begin position="335"/>
        <end position="362"/>
    </location>
</feature>
<organism evidence="12 13">
    <name type="scientific">Marixanthomonas ophiurae</name>
    <dbReference type="NCBI Taxonomy" id="387659"/>
    <lineage>
        <taxon>Bacteria</taxon>
        <taxon>Pseudomonadati</taxon>
        <taxon>Bacteroidota</taxon>
        <taxon>Flavobacteriia</taxon>
        <taxon>Flavobacteriales</taxon>
        <taxon>Flavobacteriaceae</taxon>
        <taxon>Marixanthomonas</taxon>
    </lineage>
</organism>
<evidence type="ECO:0000256" key="8">
    <source>
        <dbReference type="ARBA" id="ARBA00033408"/>
    </source>
</evidence>
<comment type="caution">
    <text evidence="12">The sequence shown here is derived from an EMBL/GenBank/DDBJ whole genome shotgun (WGS) entry which is preliminary data.</text>
</comment>
<proteinExistence type="inferred from homology"/>
<keyword evidence="10" id="KW-0175">Coiled coil</keyword>
<keyword evidence="6" id="KW-0067">ATP-binding</keyword>
<sequence>MITTLAIKNYALIDDIRMDFKDGLTIITGETGAGKSILLGALSLVLGKRADLNSMKDASKKCIIEAEFAIKKFNLQTLFEENDLDYDAHTIIRREILPSGKSRAFINDTPVTLSQLQAVGPYLVDIHSQHETLSLAEENYQMQVIDALAENTSLKNTYSEQLKAYRITTKGLEEAKLKKSEASKEIDYNTFLFTELEEANLEGIDQVKLEETYETLSNAEEIQETLSKVVQLFSEEQIGTMETAKEARAALSQLKNYGSVYHALWERLNSVIIELDDLSEETEQIATSVEANPQELLAINEKLQTLHKLQHKHNVATVSELIEIKNTLDANITDTNNLDSHIEKLEKEIVNLNKEVRKTGKAIHESREGVIPKLQEKLEAILAKLGLLNARFDFKLTLTESLRENGTDTLDLLFTANKGTTMGSIKKVASGGEMSRIMLAVKAVLAEYQTLPTLIFDEIDTGVSGEIANKMAAIMDGMSHGMQLVSITHLPQIASKGAQHIKVYKEDVNNVTETHLKTLSQEDRIVEIAQMIGGKNVTDSALAHAKELLN</sequence>
<comment type="similarity">
    <text evidence="2 9">Belongs to the RecN family.</text>
</comment>
<evidence type="ECO:0000256" key="9">
    <source>
        <dbReference type="PIRNR" id="PIRNR003128"/>
    </source>
</evidence>
<reference evidence="12 13" key="1">
    <citation type="journal article" date="2007" name="Int. J. Syst. Evol. Microbiol.">
        <title>Marixanthomonas ophiurae gen. nov., sp. nov., a marine bacterium of the family Flavobacteriaceae isolated from a deep-sea brittle star.</title>
        <authorList>
            <person name="Romanenko L.A."/>
            <person name="Uchino M."/>
            <person name="Frolova G.M."/>
            <person name="Mikhailov V.V."/>
        </authorList>
    </citation>
    <scope>NUCLEOTIDE SEQUENCE [LARGE SCALE GENOMIC DNA]</scope>
    <source>
        <strain evidence="12 13">KMM 3046</strain>
    </source>
</reference>
<evidence type="ECO:0000256" key="10">
    <source>
        <dbReference type="SAM" id="Coils"/>
    </source>
</evidence>
<dbReference type="Gene3D" id="3.40.50.300">
    <property type="entry name" value="P-loop containing nucleotide triphosphate hydrolases"/>
    <property type="match status" value="2"/>
</dbReference>
<evidence type="ECO:0000256" key="2">
    <source>
        <dbReference type="ARBA" id="ARBA00009441"/>
    </source>
</evidence>
<name>A0A3E1QD95_9FLAO</name>
<dbReference type="GO" id="GO:0006310">
    <property type="term" value="P:DNA recombination"/>
    <property type="evidence" value="ECO:0007669"/>
    <property type="project" value="InterPro"/>
</dbReference>
<protein>
    <recommendedName>
        <fullName evidence="3 9">DNA repair protein RecN</fullName>
    </recommendedName>
    <alternativeName>
        <fullName evidence="8 9">Recombination protein N</fullName>
    </alternativeName>
</protein>
<gene>
    <name evidence="12" type="primary">recN</name>
    <name evidence="12" type="ORF">DZ858_08745</name>
</gene>
<dbReference type="NCBIfam" id="TIGR00634">
    <property type="entry name" value="recN"/>
    <property type="match status" value="1"/>
</dbReference>
<keyword evidence="7 9" id="KW-0234">DNA repair</keyword>
<dbReference type="EMBL" id="QVID01000001">
    <property type="protein sequence ID" value="RFN60115.1"/>
    <property type="molecule type" value="Genomic_DNA"/>
</dbReference>
<dbReference type="PANTHER" id="PTHR11059">
    <property type="entry name" value="DNA REPAIR PROTEIN RECN"/>
    <property type="match status" value="1"/>
</dbReference>
<dbReference type="GO" id="GO:0005524">
    <property type="term" value="F:ATP binding"/>
    <property type="evidence" value="ECO:0007669"/>
    <property type="project" value="UniProtKB-KW"/>
</dbReference>
<dbReference type="InterPro" id="IPR003395">
    <property type="entry name" value="RecF/RecN/SMC_N"/>
</dbReference>
<dbReference type="CDD" id="cd03241">
    <property type="entry name" value="ABC_RecN"/>
    <property type="match status" value="1"/>
</dbReference>
<evidence type="ECO:0000313" key="13">
    <source>
        <dbReference type="Proteomes" id="UP000261082"/>
    </source>
</evidence>
<dbReference type="AlphaFoldDB" id="A0A3E1QD95"/>
<dbReference type="GO" id="GO:0043590">
    <property type="term" value="C:bacterial nucleoid"/>
    <property type="evidence" value="ECO:0007669"/>
    <property type="project" value="TreeGrafter"/>
</dbReference>
<evidence type="ECO:0000259" key="11">
    <source>
        <dbReference type="Pfam" id="PF02463"/>
    </source>
</evidence>
<dbReference type="GO" id="GO:0009432">
    <property type="term" value="P:SOS response"/>
    <property type="evidence" value="ECO:0007669"/>
    <property type="project" value="TreeGrafter"/>
</dbReference>
<dbReference type="PIRSF" id="PIRSF003128">
    <property type="entry name" value="RecN"/>
    <property type="match status" value="1"/>
</dbReference>
<dbReference type="Pfam" id="PF02463">
    <property type="entry name" value="SMC_N"/>
    <property type="match status" value="1"/>
</dbReference>
<evidence type="ECO:0000256" key="3">
    <source>
        <dbReference type="ARBA" id="ARBA00021315"/>
    </source>
</evidence>
<evidence type="ECO:0000256" key="6">
    <source>
        <dbReference type="ARBA" id="ARBA00022840"/>
    </source>
</evidence>
<dbReference type="GO" id="GO:0006281">
    <property type="term" value="P:DNA repair"/>
    <property type="evidence" value="ECO:0007669"/>
    <property type="project" value="UniProtKB-KW"/>
</dbReference>
<feature type="domain" description="RecF/RecN/SMC N-terminal" evidence="11">
    <location>
        <begin position="2"/>
        <end position="507"/>
    </location>
</feature>
<dbReference type="RefSeq" id="WP_117159174.1">
    <property type="nucleotide sequence ID" value="NZ_QVID01000001.1"/>
</dbReference>
<dbReference type="PANTHER" id="PTHR11059:SF0">
    <property type="entry name" value="DNA REPAIR PROTEIN RECN"/>
    <property type="match status" value="1"/>
</dbReference>
<comment type="function">
    <text evidence="1 9">May be involved in recombinational repair of damaged DNA.</text>
</comment>
<keyword evidence="4" id="KW-0547">Nucleotide-binding</keyword>
<accession>A0A3E1QD95</accession>
<keyword evidence="13" id="KW-1185">Reference proteome</keyword>
<dbReference type="InterPro" id="IPR027417">
    <property type="entry name" value="P-loop_NTPase"/>
</dbReference>
<dbReference type="SUPFAM" id="SSF52540">
    <property type="entry name" value="P-loop containing nucleoside triphosphate hydrolases"/>
    <property type="match status" value="1"/>
</dbReference>
<evidence type="ECO:0000256" key="1">
    <source>
        <dbReference type="ARBA" id="ARBA00003618"/>
    </source>
</evidence>
<dbReference type="Proteomes" id="UP000261082">
    <property type="component" value="Unassembled WGS sequence"/>
</dbReference>
<dbReference type="InterPro" id="IPR004604">
    <property type="entry name" value="DNA_recomb/repair_RecN"/>
</dbReference>
<evidence type="ECO:0000313" key="12">
    <source>
        <dbReference type="EMBL" id="RFN60115.1"/>
    </source>
</evidence>
<evidence type="ECO:0000256" key="5">
    <source>
        <dbReference type="ARBA" id="ARBA00022763"/>
    </source>
</evidence>